<accession>A0AB40BRD8</accession>
<dbReference type="PANTHER" id="PTHR33116:SF78">
    <property type="entry name" value="OS12G0587133 PROTEIN"/>
    <property type="match status" value="1"/>
</dbReference>
<dbReference type="PANTHER" id="PTHR33116">
    <property type="entry name" value="REVERSE TRANSCRIPTASE ZINC-BINDING DOMAIN-CONTAINING PROTEIN-RELATED-RELATED"/>
    <property type="match status" value="1"/>
</dbReference>
<keyword evidence="1" id="KW-1185">Reference proteome</keyword>
<dbReference type="GeneID" id="120265593"/>
<reference evidence="2" key="1">
    <citation type="submission" date="2025-08" db="UniProtKB">
        <authorList>
            <consortium name="RefSeq"/>
        </authorList>
    </citation>
    <scope>IDENTIFICATION</scope>
</reference>
<gene>
    <name evidence="2" type="primary">LOC120265593</name>
</gene>
<protein>
    <submittedName>
        <fullName evidence="2">Uncharacterized protein LOC120265593 isoform X1</fullName>
    </submittedName>
</protein>
<name>A0AB40BRD8_DIOCR</name>
<evidence type="ECO:0000313" key="1">
    <source>
        <dbReference type="Proteomes" id="UP001515500"/>
    </source>
</evidence>
<sequence length="345" mass="39916">MNPLPNHLKFLPPSIPIPERYTWVVLHRRWTLIPKVLSNKFTPNDQTLTDPPLDDPMDEELVDWGDDEDDQKFVEEKNFMDKDNVIEAQEAHFQDDPFLEDEVPTEFVSGTSSTLSEEVIETKNLLLGGLKKQNSSLIHLYLSRKKIIPEDPREAGGQENLRIFKRILYLSEGASGLTINFSKSCLYSTNYGFQPNASSAVILNCRRDCLPFTYLGVPISGRRQRKQDWLKLILMVLSKLMSLKANYLYLGGHLTLMNWVLSSVPSYWMSVFKLPVWVIKEINKIRRDFLWKGPDLGAKGISLVDLKRICKPRELGGWRILNLFEFNKPLLGKWWWKIFTGRKGC</sequence>
<proteinExistence type="predicted"/>
<evidence type="ECO:0000313" key="2">
    <source>
        <dbReference type="RefSeq" id="XP_039129470.1"/>
    </source>
</evidence>
<dbReference type="Proteomes" id="UP001515500">
    <property type="component" value="Chromosome 7"/>
</dbReference>
<dbReference type="AlphaFoldDB" id="A0AB40BRD8"/>
<organism evidence="1 2">
    <name type="scientific">Dioscorea cayennensis subsp. rotundata</name>
    <name type="common">White Guinea yam</name>
    <name type="synonym">Dioscorea rotundata</name>
    <dbReference type="NCBI Taxonomy" id="55577"/>
    <lineage>
        <taxon>Eukaryota</taxon>
        <taxon>Viridiplantae</taxon>
        <taxon>Streptophyta</taxon>
        <taxon>Embryophyta</taxon>
        <taxon>Tracheophyta</taxon>
        <taxon>Spermatophyta</taxon>
        <taxon>Magnoliopsida</taxon>
        <taxon>Liliopsida</taxon>
        <taxon>Dioscoreales</taxon>
        <taxon>Dioscoreaceae</taxon>
        <taxon>Dioscorea</taxon>
    </lineage>
</organism>
<dbReference type="RefSeq" id="XP_039129470.1">
    <property type="nucleotide sequence ID" value="XM_039273536.1"/>
</dbReference>